<protein>
    <submittedName>
        <fullName evidence="1">Uncharacterized protein</fullName>
    </submittedName>
</protein>
<comment type="caution">
    <text evidence="1">The sequence shown here is derived from an EMBL/GenBank/DDBJ whole genome shotgun (WGS) entry which is preliminary data.</text>
</comment>
<proteinExistence type="predicted"/>
<keyword evidence="2" id="KW-1185">Reference proteome</keyword>
<evidence type="ECO:0000313" key="1">
    <source>
        <dbReference type="EMBL" id="KAF7371007.1"/>
    </source>
</evidence>
<gene>
    <name evidence="1" type="ORF">MSAN_00734900</name>
</gene>
<reference evidence="1" key="1">
    <citation type="submission" date="2020-05" db="EMBL/GenBank/DDBJ databases">
        <title>Mycena genomes resolve the evolution of fungal bioluminescence.</title>
        <authorList>
            <person name="Tsai I.J."/>
        </authorList>
    </citation>
    <scope>NUCLEOTIDE SEQUENCE</scope>
    <source>
        <strain evidence="1">160909Yilan</strain>
    </source>
</reference>
<organism evidence="1 2">
    <name type="scientific">Mycena sanguinolenta</name>
    <dbReference type="NCBI Taxonomy" id="230812"/>
    <lineage>
        <taxon>Eukaryota</taxon>
        <taxon>Fungi</taxon>
        <taxon>Dikarya</taxon>
        <taxon>Basidiomycota</taxon>
        <taxon>Agaricomycotina</taxon>
        <taxon>Agaricomycetes</taxon>
        <taxon>Agaricomycetidae</taxon>
        <taxon>Agaricales</taxon>
        <taxon>Marasmiineae</taxon>
        <taxon>Mycenaceae</taxon>
        <taxon>Mycena</taxon>
    </lineage>
</organism>
<dbReference type="EMBL" id="JACAZH010000004">
    <property type="protein sequence ID" value="KAF7371007.1"/>
    <property type="molecule type" value="Genomic_DNA"/>
</dbReference>
<evidence type="ECO:0000313" key="2">
    <source>
        <dbReference type="Proteomes" id="UP000623467"/>
    </source>
</evidence>
<name>A0A8H7DFD2_9AGAR</name>
<sequence length="333" mass="36791">MVAKMTSRVPTLCIAPHRWFGKRFGTNTLPRADEKMSTPGRRVPISCGNERCKTLAGARPRRAKPTVRTAYPHPTAKWIESASACALPLDSRTPANRRRRDASLALESLRAMLESMPGTGTLRPAPSTATRTAIRDHWRHACTATTATPAIEASNTHTRDNAALNIRPTWSRLGAPQLTRPRIKNKHTLIYGATARLRSAHQTGIPTLDSYNSFPQLNGRVFIPAYVLISRYLRQQYWSTVARCVSSGAISVSGGRVPAPWTAARARCCAISPATPPRGPVELHDDAEAYREDEHEDDEDDESRFVVLLLSHIAVQLRDKVIRQPDNTIPSLG</sequence>
<dbReference type="AlphaFoldDB" id="A0A8H7DFD2"/>
<accession>A0A8H7DFD2</accession>
<dbReference type="Proteomes" id="UP000623467">
    <property type="component" value="Unassembled WGS sequence"/>
</dbReference>